<keyword evidence="8" id="KW-1185">Reference proteome</keyword>
<keyword evidence="4" id="KW-0443">Lipid metabolism</keyword>
<evidence type="ECO:0000256" key="2">
    <source>
        <dbReference type="ARBA" id="ARBA00022679"/>
    </source>
</evidence>
<protein>
    <submittedName>
        <fullName evidence="7">Hras-like suppressor 3</fullName>
    </submittedName>
</protein>
<dbReference type="Pfam" id="PF04970">
    <property type="entry name" value="LRAT"/>
    <property type="match status" value="1"/>
</dbReference>
<comment type="similarity">
    <text evidence="1">Belongs to the H-rev107 family.</text>
</comment>
<keyword evidence="2" id="KW-0808">Transferase</keyword>
<dbReference type="PANTHER" id="PTHR13943">
    <property type="entry name" value="HRAS-LIKE SUPPRESSOR - RELATED"/>
    <property type="match status" value="1"/>
</dbReference>
<evidence type="ECO:0000313" key="8">
    <source>
        <dbReference type="Proteomes" id="UP000735302"/>
    </source>
</evidence>
<dbReference type="Gene3D" id="3.90.1720.10">
    <property type="entry name" value="endopeptidase domain like (from Nostoc punctiforme)"/>
    <property type="match status" value="1"/>
</dbReference>
<dbReference type="GO" id="GO:0004623">
    <property type="term" value="F:phospholipase A2 activity"/>
    <property type="evidence" value="ECO:0007669"/>
    <property type="project" value="TreeGrafter"/>
</dbReference>
<keyword evidence="3" id="KW-0378">Hydrolase</keyword>
<dbReference type="GO" id="GO:0016410">
    <property type="term" value="F:N-acyltransferase activity"/>
    <property type="evidence" value="ECO:0007669"/>
    <property type="project" value="TreeGrafter"/>
</dbReference>
<dbReference type="GO" id="GO:0070292">
    <property type="term" value="P:N-acylphosphatidylethanolamine metabolic process"/>
    <property type="evidence" value="ECO:0007669"/>
    <property type="project" value="TreeGrafter"/>
</dbReference>
<dbReference type="InterPro" id="IPR038765">
    <property type="entry name" value="Papain-like_cys_pep_sf"/>
</dbReference>
<organism evidence="7 8">
    <name type="scientific">Plakobranchus ocellatus</name>
    <dbReference type="NCBI Taxonomy" id="259542"/>
    <lineage>
        <taxon>Eukaryota</taxon>
        <taxon>Metazoa</taxon>
        <taxon>Spiralia</taxon>
        <taxon>Lophotrochozoa</taxon>
        <taxon>Mollusca</taxon>
        <taxon>Gastropoda</taxon>
        <taxon>Heterobranchia</taxon>
        <taxon>Euthyneura</taxon>
        <taxon>Panpulmonata</taxon>
        <taxon>Sacoglossa</taxon>
        <taxon>Placobranchoidea</taxon>
        <taxon>Plakobranchidae</taxon>
        <taxon>Plakobranchus</taxon>
    </lineage>
</organism>
<name>A0AAV4BKW5_9GAST</name>
<evidence type="ECO:0000256" key="4">
    <source>
        <dbReference type="ARBA" id="ARBA00023098"/>
    </source>
</evidence>
<dbReference type="InterPro" id="IPR051496">
    <property type="entry name" value="H-rev107_PLA/AT"/>
</dbReference>
<dbReference type="EMBL" id="BLXT01005251">
    <property type="protein sequence ID" value="GFO21160.1"/>
    <property type="molecule type" value="Genomic_DNA"/>
</dbReference>
<keyword evidence="5" id="KW-0472">Membrane</keyword>
<evidence type="ECO:0000256" key="5">
    <source>
        <dbReference type="SAM" id="Phobius"/>
    </source>
</evidence>
<reference evidence="7 8" key="1">
    <citation type="journal article" date="2021" name="Elife">
        <title>Chloroplast acquisition without the gene transfer in kleptoplastic sea slugs, Plakobranchus ocellatus.</title>
        <authorList>
            <person name="Maeda T."/>
            <person name="Takahashi S."/>
            <person name="Yoshida T."/>
            <person name="Shimamura S."/>
            <person name="Takaki Y."/>
            <person name="Nagai Y."/>
            <person name="Toyoda A."/>
            <person name="Suzuki Y."/>
            <person name="Arimoto A."/>
            <person name="Ishii H."/>
            <person name="Satoh N."/>
            <person name="Nishiyama T."/>
            <person name="Hasebe M."/>
            <person name="Maruyama T."/>
            <person name="Minagawa J."/>
            <person name="Obokata J."/>
            <person name="Shigenobu S."/>
        </authorList>
    </citation>
    <scope>NUCLEOTIDE SEQUENCE [LARGE SCALE GENOMIC DNA]</scope>
</reference>
<dbReference type="PANTHER" id="PTHR13943:SF77">
    <property type="entry name" value="LRAT DOMAIN-CONTAINING PROTEIN"/>
    <property type="match status" value="1"/>
</dbReference>
<dbReference type="Proteomes" id="UP000735302">
    <property type="component" value="Unassembled WGS sequence"/>
</dbReference>
<evidence type="ECO:0000256" key="1">
    <source>
        <dbReference type="ARBA" id="ARBA00007824"/>
    </source>
</evidence>
<keyword evidence="5" id="KW-1133">Transmembrane helix</keyword>
<gene>
    <name evidence="7" type="ORF">PoB_004766500</name>
</gene>
<evidence type="ECO:0000256" key="3">
    <source>
        <dbReference type="ARBA" id="ARBA00022801"/>
    </source>
</evidence>
<feature type="domain" description="LRAT" evidence="6">
    <location>
        <begin position="22"/>
        <end position="141"/>
    </location>
</feature>
<accession>A0AAV4BKW5</accession>
<dbReference type="AlphaFoldDB" id="A0AAV4BKW5"/>
<dbReference type="InterPro" id="IPR007053">
    <property type="entry name" value="LRAT_dom"/>
</dbReference>
<dbReference type="GO" id="GO:0005737">
    <property type="term" value="C:cytoplasm"/>
    <property type="evidence" value="ECO:0007669"/>
    <property type="project" value="TreeGrafter"/>
</dbReference>
<evidence type="ECO:0000313" key="7">
    <source>
        <dbReference type="EMBL" id="GFO21160.1"/>
    </source>
</evidence>
<comment type="caution">
    <text evidence="7">The sequence shown here is derived from an EMBL/GenBank/DDBJ whole genome shotgun (WGS) entry which is preliminary data.</text>
</comment>
<evidence type="ECO:0000259" key="6">
    <source>
        <dbReference type="PROSITE" id="PS51934"/>
    </source>
</evidence>
<dbReference type="GO" id="GO:0008970">
    <property type="term" value="F:phospholipase A1 activity"/>
    <property type="evidence" value="ECO:0007669"/>
    <property type="project" value="TreeGrafter"/>
</dbReference>
<dbReference type="PROSITE" id="PS51934">
    <property type="entry name" value="LRAT"/>
    <property type="match status" value="1"/>
</dbReference>
<sequence>MQKLVNKAHNQRVLSELEPGDLVEFPRSLYSHWGVYIGNETIVHLTTVHSEDMKAASANLCCTCGSESNIAEVRYDNFWDVVGNSRAKKNNKFDERYPPLSRREIKDRAFSKFGSFRYNPVTSNCEHFAKWCRNGISESEQVRQMAVRAGIVDDNAGRDRATNYVEKFQRAHSEKEKNKGNGMATHETGEMANKICKPLSVSDTLDRAESVARSFGRGCEQFGTVCQSANAICDAASTVYHSANAIRDAASTVCHSADAIRIPRYTPPSVSDTLDRAERVARGFGRGCEQFGTVCQSANFISTTAFTVWDSASAISDAASAVPHSADAADGVLEGVSLFGGAALVCAAVGGALIGGFYVAKKIKEAKEEAEEKKKKTSKSLYSAQQ</sequence>
<keyword evidence="5" id="KW-0812">Transmembrane</keyword>
<dbReference type="SUPFAM" id="SSF54001">
    <property type="entry name" value="Cysteine proteinases"/>
    <property type="match status" value="1"/>
</dbReference>
<proteinExistence type="inferred from homology"/>
<feature type="transmembrane region" description="Helical" evidence="5">
    <location>
        <begin position="338"/>
        <end position="360"/>
    </location>
</feature>